<dbReference type="EMBL" id="MFJL01000015">
    <property type="protein sequence ID" value="OGG16083.1"/>
    <property type="molecule type" value="Genomic_DNA"/>
</dbReference>
<evidence type="ECO:0000313" key="1">
    <source>
        <dbReference type="EMBL" id="OGG16083.1"/>
    </source>
</evidence>
<gene>
    <name evidence="1" type="ORF">A3D77_02100</name>
</gene>
<accession>A0A1F5ZUM6</accession>
<organism evidence="1 2">
    <name type="scientific">Candidatus Gottesmanbacteria bacterium RIFCSPHIGHO2_02_FULL_39_11</name>
    <dbReference type="NCBI Taxonomy" id="1798382"/>
    <lineage>
        <taxon>Bacteria</taxon>
        <taxon>Candidatus Gottesmaniibacteriota</taxon>
    </lineage>
</organism>
<name>A0A1F5ZUM6_9BACT</name>
<dbReference type="STRING" id="1798382.A3D77_02100"/>
<protein>
    <submittedName>
        <fullName evidence="1">Uncharacterized protein</fullName>
    </submittedName>
</protein>
<dbReference type="AlphaFoldDB" id="A0A1F5ZUM6"/>
<sequence length="62" mass="7235">MNFKRKGPKSIRGGCLLCKPWKIMGNSNVGKKHQDIKSYAYYREELKYIKEILYNSPPGGWN</sequence>
<proteinExistence type="predicted"/>
<comment type="caution">
    <text evidence="1">The sequence shown here is derived from an EMBL/GenBank/DDBJ whole genome shotgun (WGS) entry which is preliminary data.</text>
</comment>
<reference evidence="1 2" key="1">
    <citation type="journal article" date="2016" name="Nat. Commun.">
        <title>Thousands of microbial genomes shed light on interconnected biogeochemical processes in an aquifer system.</title>
        <authorList>
            <person name="Anantharaman K."/>
            <person name="Brown C.T."/>
            <person name="Hug L.A."/>
            <person name="Sharon I."/>
            <person name="Castelle C.J."/>
            <person name="Probst A.J."/>
            <person name="Thomas B.C."/>
            <person name="Singh A."/>
            <person name="Wilkins M.J."/>
            <person name="Karaoz U."/>
            <person name="Brodie E.L."/>
            <person name="Williams K.H."/>
            <person name="Hubbard S.S."/>
            <person name="Banfield J.F."/>
        </authorList>
    </citation>
    <scope>NUCLEOTIDE SEQUENCE [LARGE SCALE GENOMIC DNA]</scope>
</reference>
<dbReference type="Proteomes" id="UP000176923">
    <property type="component" value="Unassembled WGS sequence"/>
</dbReference>
<evidence type="ECO:0000313" key="2">
    <source>
        <dbReference type="Proteomes" id="UP000176923"/>
    </source>
</evidence>